<comment type="caution">
    <text evidence="2">The sequence shown here is derived from an EMBL/GenBank/DDBJ whole genome shotgun (WGS) entry which is preliminary data.</text>
</comment>
<name>A0ABQ7AYT6_BRACR</name>
<evidence type="ECO:0000313" key="3">
    <source>
        <dbReference type="Proteomes" id="UP000266723"/>
    </source>
</evidence>
<feature type="region of interest" description="Disordered" evidence="1">
    <location>
        <begin position="1"/>
        <end position="36"/>
    </location>
</feature>
<dbReference type="Proteomes" id="UP000266723">
    <property type="component" value="Unassembled WGS sequence"/>
</dbReference>
<organism evidence="2 3">
    <name type="scientific">Brassica cretica</name>
    <name type="common">Mustard</name>
    <dbReference type="NCBI Taxonomy" id="69181"/>
    <lineage>
        <taxon>Eukaryota</taxon>
        <taxon>Viridiplantae</taxon>
        <taxon>Streptophyta</taxon>
        <taxon>Embryophyta</taxon>
        <taxon>Tracheophyta</taxon>
        <taxon>Spermatophyta</taxon>
        <taxon>Magnoliopsida</taxon>
        <taxon>eudicotyledons</taxon>
        <taxon>Gunneridae</taxon>
        <taxon>Pentapetalae</taxon>
        <taxon>rosids</taxon>
        <taxon>malvids</taxon>
        <taxon>Brassicales</taxon>
        <taxon>Brassicaceae</taxon>
        <taxon>Brassiceae</taxon>
        <taxon>Brassica</taxon>
    </lineage>
</organism>
<gene>
    <name evidence="2" type="ORF">DY000_02058766</name>
</gene>
<reference evidence="2 3" key="1">
    <citation type="journal article" date="2020" name="BMC Genomics">
        <title>Intraspecific diversification of the crop wild relative Brassica cretica Lam. using demographic model selection.</title>
        <authorList>
            <person name="Kioukis A."/>
            <person name="Michalopoulou V.A."/>
            <person name="Briers L."/>
            <person name="Pirintsos S."/>
            <person name="Studholme D.J."/>
            <person name="Pavlidis P."/>
            <person name="Sarris P.F."/>
        </authorList>
    </citation>
    <scope>NUCLEOTIDE SEQUENCE [LARGE SCALE GENOMIC DNA]</scope>
    <source>
        <strain evidence="3">cv. PFS-1207/04</strain>
    </source>
</reference>
<protein>
    <submittedName>
        <fullName evidence="2">Uncharacterized protein</fullName>
    </submittedName>
</protein>
<dbReference type="EMBL" id="QGKV02001556">
    <property type="protein sequence ID" value="KAF3519329.1"/>
    <property type="molecule type" value="Genomic_DNA"/>
</dbReference>
<proteinExistence type="predicted"/>
<evidence type="ECO:0000313" key="2">
    <source>
        <dbReference type="EMBL" id="KAF3519329.1"/>
    </source>
</evidence>
<feature type="compositionally biased region" description="Basic residues" evidence="1">
    <location>
        <begin position="16"/>
        <end position="32"/>
    </location>
</feature>
<sequence>MLSTRAPAPPSVRLGSARRGRGRGRGHGHGHGLSKNDTKFICSKWIRTESTREKIAEKVAQRSTPRSFRDFRKTLATVSKNRSSSPLYISTLFFLHYPTAKIP</sequence>
<accession>A0ABQ7AYT6</accession>
<keyword evidence="3" id="KW-1185">Reference proteome</keyword>
<evidence type="ECO:0000256" key="1">
    <source>
        <dbReference type="SAM" id="MobiDB-lite"/>
    </source>
</evidence>